<dbReference type="AlphaFoldDB" id="A0A266Q843"/>
<proteinExistence type="predicted"/>
<dbReference type="EMBL" id="NHNI01000001">
    <property type="protein sequence ID" value="OZY85806.1"/>
    <property type="molecule type" value="Genomic_DNA"/>
</dbReference>
<evidence type="ECO:0000256" key="2">
    <source>
        <dbReference type="SAM" id="Phobius"/>
    </source>
</evidence>
<reference evidence="4" key="1">
    <citation type="submission" date="2017-05" db="EMBL/GenBank/DDBJ databases">
        <authorList>
            <person name="Barney B.M."/>
        </authorList>
    </citation>
    <scope>NUCLEOTIDE SEQUENCE [LARGE SCALE GENOMIC DNA]</scope>
    <source>
        <strain evidence="4">PSBB022</strain>
    </source>
</reference>
<comment type="caution">
    <text evidence="3">The sequence shown here is derived from an EMBL/GenBank/DDBJ whole genome shotgun (WGS) entry which is preliminary data.</text>
</comment>
<feature type="transmembrane region" description="Helical" evidence="2">
    <location>
        <begin position="33"/>
        <end position="51"/>
    </location>
</feature>
<accession>A0A266Q843</accession>
<gene>
    <name evidence="3" type="ORF">CBP51_01800</name>
</gene>
<evidence type="ECO:0000313" key="3">
    <source>
        <dbReference type="EMBL" id="OZY85806.1"/>
    </source>
</evidence>
<evidence type="ECO:0008006" key="5">
    <source>
        <dbReference type="Google" id="ProtNLM"/>
    </source>
</evidence>
<evidence type="ECO:0000313" key="4">
    <source>
        <dbReference type="Proteomes" id="UP000216101"/>
    </source>
</evidence>
<keyword evidence="2" id="KW-0472">Membrane</keyword>
<keyword evidence="2" id="KW-0812">Transmembrane</keyword>
<name>A0A266Q843_9GAMM</name>
<dbReference type="InterPro" id="IPR025489">
    <property type="entry name" value="DUF4381"/>
</dbReference>
<feature type="compositionally biased region" description="Low complexity" evidence="1">
    <location>
        <begin position="177"/>
        <end position="189"/>
    </location>
</feature>
<evidence type="ECO:0000256" key="1">
    <source>
        <dbReference type="SAM" id="MobiDB-lite"/>
    </source>
</evidence>
<keyword evidence="2" id="KW-1133">Transmembrane helix</keyword>
<dbReference type="Proteomes" id="UP000216101">
    <property type="component" value="Unassembled WGS sequence"/>
</dbReference>
<feature type="region of interest" description="Disordered" evidence="1">
    <location>
        <begin position="166"/>
        <end position="189"/>
    </location>
</feature>
<keyword evidence="4" id="KW-1185">Reference proteome</keyword>
<protein>
    <recommendedName>
        <fullName evidence="5">DUF4381 domain-containing protein</fullName>
    </recommendedName>
</protein>
<organism evidence="3 4">
    <name type="scientific">Cellvibrio mixtus</name>
    <dbReference type="NCBI Taxonomy" id="39650"/>
    <lineage>
        <taxon>Bacteria</taxon>
        <taxon>Pseudomonadati</taxon>
        <taxon>Pseudomonadota</taxon>
        <taxon>Gammaproteobacteria</taxon>
        <taxon>Cellvibrionales</taxon>
        <taxon>Cellvibrionaceae</taxon>
        <taxon>Cellvibrio</taxon>
    </lineage>
</organism>
<dbReference type="Pfam" id="PF14316">
    <property type="entry name" value="DUF4381"/>
    <property type="match status" value="1"/>
</dbReference>
<sequence length="189" mass="21318">MQPPPMQSTPSPLDQLADIHLPGNVSWWPLAPGWWILLALLIIAIACVFLWRRHKRQHYYRVIAQQELAAIYARYQQSQDAAAYLHALSVLLRRTALTAYPQRFNASIKGTEWLNWLDAVCPASNAKFSSAIGESLLNSAYQKNPQVDAAGLYQLSEQWIKLHRNHRQKVPAPKPAPQKAAAVPEANHV</sequence>